<evidence type="ECO:0000256" key="2">
    <source>
        <dbReference type="ARBA" id="ARBA00023239"/>
    </source>
</evidence>
<dbReference type="Pfam" id="PF00378">
    <property type="entry name" value="ECH_1"/>
    <property type="match status" value="1"/>
</dbReference>
<dbReference type="CDD" id="cd06558">
    <property type="entry name" value="crotonase-like"/>
    <property type="match status" value="1"/>
</dbReference>
<keyword evidence="7" id="KW-1185">Reference proteome</keyword>
<reference evidence="6 7" key="1">
    <citation type="submission" date="2024-03" db="EMBL/GenBank/DDBJ databases">
        <title>Draft genome sequence of Pseudonocardia nematodicida JCM 31783.</title>
        <authorList>
            <person name="Butdee W."/>
            <person name="Duangmal K."/>
        </authorList>
    </citation>
    <scope>NUCLEOTIDE SEQUENCE [LARGE SCALE GENOMIC DNA]</scope>
    <source>
        <strain evidence="6 7">JCM 31783</strain>
    </source>
</reference>
<comment type="similarity">
    <text evidence="1 5">Belongs to the enoyl-CoA hydratase/isomerase family.</text>
</comment>
<evidence type="ECO:0000256" key="3">
    <source>
        <dbReference type="ARBA" id="ARBA00023709"/>
    </source>
</evidence>
<keyword evidence="2" id="KW-0456">Lyase</keyword>
<evidence type="ECO:0000313" key="6">
    <source>
        <dbReference type="EMBL" id="MEQ3549744.1"/>
    </source>
</evidence>
<proteinExistence type="inferred from homology"/>
<name>A0ABV1K5L8_9PSEU</name>
<gene>
    <name evidence="6" type="ORF">WIS52_04615</name>
</gene>
<dbReference type="Gene3D" id="1.10.12.10">
    <property type="entry name" value="Lyase 2-enoyl-coa Hydratase, Chain A, domain 2"/>
    <property type="match status" value="1"/>
</dbReference>
<dbReference type="PANTHER" id="PTHR11941">
    <property type="entry name" value="ENOYL-COA HYDRATASE-RELATED"/>
    <property type="match status" value="1"/>
</dbReference>
<dbReference type="InterPro" id="IPR029045">
    <property type="entry name" value="ClpP/crotonase-like_dom_sf"/>
</dbReference>
<comment type="caution">
    <text evidence="6">The sequence shown here is derived from an EMBL/GenBank/DDBJ whole genome shotgun (WGS) entry which is preliminary data.</text>
</comment>
<evidence type="ECO:0000256" key="5">
    <source>
        <dbReference type="RuleBase" id="RU003707"/>
    </source>
</evidence>
<dbReference type="RefSeq" id="WP_349296841.1">
    <property type="nucleotide sequence ID" value="NZ_JBEDNQ010000002.1"/>
</dbReference>
<evidence type="ECO:0000313" key="7">
    <source>
        <dbReference type="Proteomes" id="UP001494902"/>
    </source>
</evidence>
<sequence length="257" mass="27837">MSILFDIDDGVATVTINRPERLNAMDGPTYQALSEAWVRIRDDVDIRAAVVTGAGNRSFTAGADLKSFVGSPGDLSQFWMTQKDQLLNKGLEVNKPVVAAVNGYCMGGGVTLLLATDIRVASAHATFALSEVKRGLLPANGGTQRVLEQLPYPIAMEMLLLGEPIDADTALRWGLLNRVVSGDDLIATAQGYARRLASLPPLAVQACKELAVRARDLDRTSGLRLEETMLRMLKFTDDAAEGIAAFTERREPVWQGH</sequence>
<comment type="catalytic activity">
    <reaction evidence="4">
        <text>a 4-saturated-(3S)-3-hydroxyacyl-CoA = a (3E)-enoyl-CoA + H2O</text>
        <dbReference type="Rhea" id="RHEA:20724"/>
        <dbReference type="ChEBI" id="CHEBI:15377"/>
        <dbReference type="ChEBI" id="CHEBI:58521"/>
        <dbReference type="ChEBI" id="CHEBI:137480"/>
        <dbReference type="EC" id="4.2.1.17"/>
    </reaction>
</comment>
<dbReference type="Gene3D" id="3.90.226.10">
    <property type="entry name" value="2-enoyl-CoA Hydratase, Chain A, domain 1"/>
    <property type="match status" value="1"/>
</dbReference>
<organism evidence="6 7">
    <name type="scientific">Pseudonocardia nematodicida</name>
    <dbReference type="NCBI Taxonomy" id="1206997"/>
    <lineage>
        <taxon>Bacteria</taxon>
        <taxon>Bacillati</taxon>
        <taxon>Actinomycetota</taxon>
        <taxon>Actinomycetes</taxon>
        <taxon>Pseudonocardiales</taxon>
        <taxon>Pseudonocardiaceae</taxon>
        <taxon>Pseudonocardia</taxon>
    </lineage>
</organism>
<protein>
    <submittedName>
        <fullName evidence="6">Enoyl-CoA hydratase/isomerase family protein</fullName>
    </submittedName>
</protein>
<evidence type="ECO:0000256" key="4">
    <source>
        <dbReference type="ARBA" id="ARBA00023717"/>
    </source>
</evidence>
<dbReference type="Proteomes" id="UP001494902">
    <property type="component" value="Unassembled WGS sequence"/>
</dbReference>
<comment type="catalytic activity">
    <reaction evidence="3">
        <text>a (3S)-3-hydroxyacyl-CoA = a (2E)-enoyl-CoA + H2O</text>
        <dbReference type="Rhea" id="RHEA:16105"/>
        <dbReference type="ChEBI" id="CHEBI:15377"/>
        <dbReference type="ChEBI" id="CHEBI:57318"/>
        <dbReference type="ChEBI" id="CHEBI:58856"/>
        <dbReference type="EC" id="4.2.1.17"/>
    </reaction>
</comment>
<dbReference type="EMBL" id="JBEDNQ010000002">
    <property type="protein sequence ID" value="MEQ3549744.1"/>
    <property type="molecule type" value="Genomic_DNA"/>
</dbReference>
<dbReference type="SUPFAM" id="SSF52096">
    <property type="entry name" value="ClpP/crotonase"/>
    <property type="match status" value="1"/>
</dbReference>
<dbReference type="InterPro" id="IPR014748">
    <property type="entry name" value="Enoyl-CoA_hydra_C"/>
</dbReference>
<dbReference type="InterPro" id="IPR018376">
    <property type="entry name" value="Enoyl-CoA_hyd/isom_CS"/>
</dbReference>
<accession>A0ABV1K5L8</accession>
<dbReference type="InterPro" id="IPR001753">
    <property type="entry name" value="Enoyl-CoA_hydra/iso"/>
</dbReference>
<evidence type="ECO:0000256" key="1">
    <source>
        <dbReference type="ARBA" id="ARBA00005254"/>
    </source>
</evidence>
<dbReference type="PANTHER" id="PTHR11941:SF54">
    <property type="entry name" value="ENOYL-COA HYDRATASE, MITOCHONDRIAL"/>
    <property type="match status" value="1"/>
</dbReference>
<dbReference type="PROSITE" id="PS00166">
    <property type="entry name" value="ENOYL_COA_HYDRATASE"/>
    <property type="match status" value="1"/>
</dbReference>